<keyword evidence="1" id="KW-1133">Transmembrane helix</keyword>
<comment type="caution">
    <text evidence="3">The sequence shown here is derived from an EMBL/GenBank/DDBJ whole genome shotgun (WGS) entry which is preliminary data.</text>
</comment>
<dbReference type="Pfam" id="PF13399">
    <property type="entry name" value="LytR_C"/>
    <property type="match status" value="1"/>
</dbReference>
<name>A0A1F7JAJ6_9BACT</name>
<proteinExistence type="predicted"/>
<organism evidence="3 4">
    <name type="scientific">Candidatus Roizmanbacteria bacterium RIFCSPLOWO2_01_FULL_41_22</name>
    <dbReference type="NCBI Taxonomy" id="1802067"/>
    <lineage>
        <taxon>Bacteria</taxon>
        <taxon>Candidatus Roizmaniibacteriota</taxon>
    </lineage>
</organism>
<dbReference type="Gene3D" id="3.30.420.40">
    <property type="match status" value="2"/>
</dbReference>
<evidence type="ECO:0000259" key="2">
    <source>
        <dbReference type="Pfam" id="PF13399"/>
    </source>
</evidence>
<dbReference type="Gene3D" id="3.30.1490.300">
    <property type="match status" value="1"/>
</dbReference>
<dbReference type="EMBL" id="MGAR01000004">
    <property type="protein sequence ID" value="OGK52631.1"/>
    <property type="molecule type" value="Genomic_DNA"/>
</dbReference>
<evidence type="ECO:0000256" key="1">
    <source>
        <dbReference type="SAM" id="Phobius"/>
    </source>
</evidence>
<feature type="transmembrane region" description="Helical" evidence="1">
    <location>
        <begin position="334"/>
        <end position="352"/>
    </location>
</feature>
<dbReference type="InterPro" id="IPR027381">
    <property type="entry name" value="LytR/CpsA/Psr_C"/>
</dbReference>
<dbReference type="Gene3D" id="3.30.70.2390">
    <property type="match status" value="1"/>
</dbReference>
<reference evidence="3 4" key="1">
    <citation type="journal article" date="2016" name="Nat. Commun.">
        <title>Thousands of microbial genomes shed light on interconnected biogeochemical processes in an aquifer system.</title>
        <authorList>
            <person name="Anantharaman K."/>
            <person name="Brown C.T."/>
            <person name="Hug L.A."/>
            <person name="Sharon I."/>
            <person name="Castelle C.J."/>
            <person name="Probst A.J."/>
            <person name="Thomas B.C."/>
            <person name="Singh A."/>
            <person name="Wilkins M.J."/>
            <person name="Karaoz U."/>
            <person name="Brodie E.L."/>
            <person name="Williams K.H."/>
            <person name="Hubbard S.S."/>
            <person name="Banfield J.F."/>
        </authorList>
    </citation>
    <scope>NUCLEOTIDE SEQUENCE [LARGE SCALE GENOMIC DNA]</scope>
</reference>
<accession>A0A1F7JAJ6</accession>
<keyword evidence="1" id="KW-0812">Transmembrane</keyword>
<dbReference type="STRING" id="1802067.A2966_02195"/>
<keyword evidence="1" id="KW-0472">Membrane</keyword>
<evidence type="ECO:0000313" key="3">
    <source>
        <dbReference type="EMBL" id="OGK52631.1"/>
    </source>
</evidence>
<feature type="domain" description="LytR/CpsA/Psr regulator C-terminal" evidence="2">
    <location>
        <begin position="395"/>
        <end position="485"/>
    </location>
</feature>
<dbReference type="Proteomes" id="UP000176480">
    <property type="component" value="Unassembled WGS sequence"/>
</dbReference>
<sequence length="486" mass="55104">MLYFLLDGSQIKLLFVKKTLLNQFESAFYQKLFQTPLLAEGKCSNPDLIASAIKEALTHLPQTVGHEKEFTLILPQESFKLMRTDMPVDIAPSILNSYLKEKARTQLTINVDDYYFDYIISENGNKKQILFYAIERNLVDTFKQPFQLLEKQITAIVPESLAYYKLFEKTLRKDKKENIFYVSYEANRLSGYIYDSYGLIQNEKWVHELKNGEKIQDILKQKTADYEAQGNKLNRLVLSGKDSETVRQDTFTKQVGVWTNPLKRIIPNFYQEYVKMLSGQNEQVLPVLEYDGPIGAFILNVENKTFSLLNKSNNVVNVTGDVMTASKKIPLKPILIFLATFIVVGISLFFIFTKVRWGQITPSFTLFPPKSPSPTLAPTLPSPTATPAVSVKRSEIKIKVLNGSGVRGKATDVKDQLKSLEYEEILIDNADNFDYLVTEIQVKKGQSALANLIKTDIADNVSTPKITELKADEVADAVIIIGQDYK</sequence>
<protein>
    <recommendedName>
        <fullName evidence="2">LytR/CpsA/Psr regulator C-terminal domain-containing protein</fullName>
    </recommendedName>
</protein>
<dbReference type="AlphaFoldDB" id="A0A1F7JAJ6"/>
<evidence type="ECO:0000313" key="4">
    <source>
        <dbReference type="Proteomes" id="UP000176480"/>
    </source>
</evidence>
<gene>
    <name evidence="3" type="ORF">A2966_02195</name>
</gene>